<dbReference type="EMBL" id="JAVHNS010000002">
    <property type="protein sequence ID" value="KAK6362139.1"/>
    <property type="molecule type" value="Genomic_DNA"/>
</dbReference>
<feature type="region of interest" description="Disordered" evidence="1">
    <location>
        <begin position="18"/>
        <end position="88"/>
    </location>
</feature>
<dbReference type="Proteomes" id="UP001373714">
    <property type="component" value="Unassembled WGS sequence"/>
</dbReference>
<gene>
    <name evidence="2" type="ORF">TWF730_005836</name>
</gene>
<protein>
    <submittedName>
        <fullName evidence="2">Uncharacterized protein</fullName>
    </submittedName>
</protein>
<dbReference type="AlphaFoldDB" id="A0AAV9VLV7"/>
<name>A0AAV9VLV7_9PEZI</name>
<comment type="caution">
    <text evidence="2">The sequence shown here is derived from an EMBL/GenBank/DDBJ whole genome shotgun (WGS) entry which is preliminary data.</text>
</comment>
<sequence>MSQKKNNDLLEFGQDIKRMSADNITPPDTAAASKLVSHEETDTGDITGESKTPVKPTDPLKVGPDVDRAGTSAAAGSEQMGWRKDGSE</sequence>
<proteinExistence type="predicted"/>
<reference evidence="2 3" key="1">
    <citation type="submission" date="2019-10" db="EMBL/GenBank/DDBJ databases">
        <authorList>
            <person name="Palmer J.M."/>
        </authorList>
    </citation>
    <scope>NUCLEOTIDE SEQUENCE [LARGE SCALE GENOMIC DNA]</scope>
    <source>
        <strain evidence="2 3">TWF730</strain>
    </source>
</reference>
<evidence type="ECO:0000313" key="3">
    <source>
        <dbReference type="Proteomes" id="UP001373714"/>
    </source>
</evidence>
<keyword evidence="3" id="KW-1185">Reference proteome</keyword>
<evidence type="ECO:0000256" key="1">
    <source>
        <dbReference type="SAM" id="MobiDB-lite"/>
    </source>
</evidence>
<accession>A0AAV9VLV7</accession>
<organism evidence="2 3">
    <name type="scientific">Orbilia blumenaviensis</name>
    <dbReference type="NCBI Taxonomy" id="1796055"/>
    <lineage>
        <taxon>Eukaryota</taxon>
        <taxon>Fungi</taxon>
        <taxon>Dikarya</taxon>
        <taxon>Ascomycota</taxon>
        <taxon>Pezizomycotina</taxon>
        <taxon>Orbiliomycetes</taxon>
        <taxon>Orbiliales</taxon>
        <taxon>Orbiliaceae</taxon>
        <taxon>Orbilia</taxon>
    </lineage>
</organism>
<evidence type="ECO:0000313" key="2">
    <source>
        <dbReference type="EMBL" id="KAK6362139.1"/>
    </source>
</evidence>